<evidence type="ECO:0000313" key="3">
    <source>
        <dbReference type="Proteomes" id="UP000219338"/>
    </source>
</evidence>
<organism evidence="2 3">
    <name type="scientific">Armillaria ostoyae</name>
    <name type="common">Armillaria root rot fungus</name>
    <dbReference type="NCBI Taxonomy" id="47428"/>
    <lineage>
        <taxon>Eukaryota</taxon>
        <taxon>Fungi</taxon>
        <taxon>Dikarya</taxon>
        <taxon>Basidiomycota</taxon>
        <taxon>Agaricomycotina</taxon>
        <taxon>Agaricomycetes</taxon>
        <taxon>Agaricomycetidae</taxon>
        <taxon>Agaricales</taxon>
        <taxon>Marasmiineae</taxon>
        <taxon>Physalacriaceae</taxon>
        <taxon>Armillaria</taxon>
    </lineage>
</organism>
<protein>
    <submittedName>
        <fullName evidence="2">Uncharacterized protein</fullName>
    </submittedName>
</protein>
<keyword evidence="1" id="KW-0812">Transmembrane</keyword>
<dbReference type="Proteomes" id="UP000219338">
    <property type="component" value="Unassembled WGS sequence"/>
</dbReference>
<keyword evidence="3" id="KW-1185">Reference proteome</keyword>
<evidence type="ECO:0000256" key="1">
    <source>
        <dbReference type="SAM" id="Phobius"/>
    </source>
</evidence>
<reference evidence="3" key="1">
    <citation type="journal article" date="2017" name="Nat. Ecol. Evol.">
        <title>Genome expansion and lineage-specific genetic innovations in the forest pathogenic fungi Armillaria.</title>
        <authorList>
            <person name="Sipos G."/>
            <person name="Prasanna A.N."/>
            <person name="Walter M.C."/>
            <person name="O'Connor E."/>
            <person name="Balint B."/>
            <person name="Krizsan K."/>
            <person name="Kiss B."/>
            <person name="Hess J."/>
            <person name="Varga T."/>
            <person name="Slot J."/>
            <person name="Riley R."/>
            <person name="Boka B."/>
            <person name="Rigling D."/>
            <person name="Barry K."/>
            <person name="Lee J."/>
            <person name="Mihaltcheva S."/>
            <person name="LaButti K."/>
            <person name="Lipzen A."/>
            <person name="Waldron R."/>
            <person name="Moloney N.M."/>
            <person name="Sperisen C."/>
            <person name="Kredics L."/>
            <person name="Vagvoelgyi C."/>
            <person name="Patrignani A."/>
            <person name="Fitzpatrick D."/>
            <person name="Nagy I."/>
            <person name="Doyle S."/>
            <person name="Anderson J.B."/>
            <person name="Grigoriev I.V."/>
            <person name="Gueldener U."/>
            <person name="Muensterkoetter M."/>
            <person name="Nagy L.G."/>
        </authorList>
    </citation>
    <scope>NUCLEOTIDE SEQUENCE [LARGE SCALE GENOMIC DNA]</scope>
    <source>
        <strain evidence="3">C18/9</strain>
    </source>
</reference>
<dbReference type="EMBL" id="FUEG01000023">
    <property type="protein sequence ID" value="SJL14419.1"/>
    <property type="molecule type" value="Genomic_DNA"/>
</dbReference>
<sequence>MLAAVVGWYLSLAFVSPLAAFRNQFRSVIIGYLYSVWTFSVVRHCLQGCPVTKVSKPHDFEDTPFQVTLRTTWVMLFAALWMSWLPGRIVVAF</sequence>
<dbReference type="AlphaFoldDB" id="A0A284S076"/>
<proteinExistence type="predicted"/>
<gene>
    <name evidence="2" type="ORF">ARMOST_17875</name>
</gene>
<keyword evidence="1" id="KW-1133">Transmembrane helix</keyword>
<name>A0A284S076_ARMOS</name>
<accession>A0A284S076</accession>
<keyword evidence="1" id="KW-0472">Membrane</keyword>
<feature type="transmembrane region" description="Helical" evidence="1">
    <location>
        <begin position="73"/>
        <end position="91"/>
    </location>
</feature>
<evidence type="ECO:0000313" key="2">
    <source>
        <dbReference type="EMBL" id="SJL14419.1"/>
    </source>
</evidence>